<protein>
    <recommendedName>
        <fullName evidence="4">NERD domain-containing protein</fullName>
    </recommendedName>
</protein>
<dbReference type="EMBL" id="CP101808">
    <property type="protein sequence ID" value="UUD36932.1"/>
    <property type="molecule type" value="Genomic_DNA"/>
</dbReference>
<keyword evidence="3" id="KW-1185">Reference proteome</keyword>
<proteinExistence type="predicted"/>
<accession>A0ABY5J0Z5</accession>
<dbReference type="Proteomes" id="UP001059576">
    <property type="component" value="Chromosome"/>
</dbReference>
<sequence>MFTQPTILNIALWVLSGILVLIVLGVVIWRIVIHYKPSLDKKGNNKKQIGSINNDLNKFVKTIILKKDSHLIYNVLLKNKFAKLNYSLIPILIFHNNQAFLVSNLIRNTKNETIVLEEGTLKLINSKKQLEIEDVKIEWYEDIVKLLESKFELKQSQLTKIFLTLNNSEQATLNDYHIVSTYELVPFIEKIETEKISSFEIEKIKDKILSKNMIKLKVGK</sequence>
<feature type="transmembrane region" description="Helical" evidence="1">
    <location>
        <begin position="6"/>
        <end position="32"/>
    </location>
</feature>
<gene>
    <name evidence="2" type="ORF">NPA09_03470</name>
</gene>
<evidence type="ECO:0000313" key="3">
    <source>
        <dbReference type="Proteomes" id="UP001059576"/>
    </source>
</evidence>
<evidence type="ECO:0000256" key="1">
    <source>
        <dbReference type="SAM" id="Phobius"/>
    </source>
</evidence>
<evidence type="ECO:0008006" key="4">
    <source>
        <dbReference type="Google" id="ProtNLM"/>
    </source>
</evidence>
<organism evidence="2 3">
    <name type="scientific">Mycoplasmopsis equigenitalium</name>
    <dbReference type="NCBI Taxonomy" id="114883"/>
    <lineage>
        <taxon>Bacteria</taxon>
        <taxon>Bacillati</taxon>
        <taxon>Mycoplasmatota</taxon>
        <taxon>Mycoplasmoidales</taxon>
        <taxon>Metamycoplasmataceae</taxon>
        <taxon>Mycoplasmopsis</taxon>
    </lineage>
</organism>
<reference evidence="2" key="1">
    <citation type="submission" date="2022-07" db="EMBL/GenBank/DDBJ databases">
        <title>Complete genome of Mycoplasma equigenitalium type strain T37.</title>
        <authorList>
            <person name="Spergser J."/>
        </authorList>
    </citation>
    <scope>NUCLEOTIDE SEQUENCE</scope>
    <source>
        <strain evidence="2">T37</strain>
    </source>
</reference>
<dbReference type="RefSeq" id="WP_129722765.1">
    <property type="nucleotide sequence ID" value="NZ_CP101808.1"/>
</dbReference>
<keyword evidence="1" id="KW-1133">Transmembrane helix</keyword>
<keyword evidence="1" id="KW-0472">Membrane</keyword>
<keyword evidence="1" id="KW-0812">Transmembrane</keyword>
<evidence type="ECO:0000313" key="2">
    <source>
        <dbReference type="EMBL" id="UUD36932.1"/>
    </source>
</evidence>
<name>A0ABY5J0Z5_9BACT</name>